<keyword evidence="1" id="KW-1133">Transmembrane helix</keyword>
<protein>
    <submittedName>
        <fullName evidence="3">M23 family metallopeptidase</fullName>
    </submittedName>
</protein>
<feature type="transmembrane region" description="Helical" evidence="1">
    <location>
        <begin position="54"/>
        <end position="74"/>
    </location>
</feature>
<dbReference type="KEGG" id="plig:NAG76_13735"/>
<dbReference type="SUPFAM" id="SSF51261">
    <property type="entry name" value="Duplicated hybrid motif"/>
    <property type="match status" value="1"/>
</dbReference>
<dbReference type="Pfam" id="PF01551">
    <property type="entry name" value="Peptidase_M23"/>
    <property type="match status" value="1"/>
</dbReference>
<dbReference type="EMBL" id="CP097899">
    <property type="protein sequence ID" value="URN92903.1"/>
    <property type="molecule type" value="Genomic_DNA"/>
</dbReference>
<evidence type="ECO:0000259" key="2">
    <source>
        <dbReference type="Pfam" id="PF01551"/>
    </source>
</evidence>
<dbReference type="AlphaFoldDB" id="A0A9J6ZA66"/>
<proteinExistence type="predicted"/>
<keyword evidence="1" id="KW-0472">Membrane</keyword>
<dbReference type="Gene3D" id="2.70.70.10">
    <property type="entry name" value="Glucose Permease (Domain IIA)"/>
    <property type="match status" value="1"/>
</dbReference>
<dbReference type="Proteomes" id="UP001056756">
    <property type="component" value="Chromosome"/>
</dbReference>
<evidence type="ECO:0000313" key="4">
    <source>
        <dbReference type="Proteomes" id="UP001056756"/>
    </source>
</evidence>
<dbReference type="InterPro" id="IPR011055">
    <property type="entry name" value="Dup_hybrid_motif"/>
</dbReference>
<keyword evidence="1" id="KW-0812">Transmembrane</keyword>
<evidence type="ECO:0000256" key="1">
    <source>
        <dbReference type="SAM" id="Phobius"/>
    </source>
</evidence>
<evidence type="ECO:0000313" key="3">
    <source>
        <dbReference type="EMBL" id="URN92903.1"/>
    </source>
</evidence>
<name>A0A9J6ZA66_9BACL</name>
<dbReference type="InterPro" id="IPR016047">
    <property type="entry name" value="M23ase_b-sheet_dom"/>
</dbReference>
<reference evidence="3" key="1">
    <citation type="submission" date="2022-05" db="EMBL/GenBank/DDBJ databases">
        <title>Novel bacterial taxa in a minimal lignocellulolytic consortium and its capacity to transform plastics disclosed by genome-resolved metagenomics.</title>
        <authorList>
            <person name="Rodriguez C.A.D."/>
            <person name="Diaz-Garcia L."/>
            <person name="Herrera K."/>
            <person name="Tarazona N.A."/>
            <person name="Sproer C."/>
            <person name="Overmann J."/>
            <person name="Jimenez D.J."/>
        </authorList>
    </citation>
    <scope>NUCLEOTIDE SEQUENCE</scope>
    <source>
        <strain evidence="3">MAG5</strain>
    </source>
</reference>
<accession>A0A9J6ZA66</accession>
<feature type="domain" description="M23ase beta-sheet core" evidence="2">
    <location>
        <begin position="152"/>
        <end position="241"/>
    </location>
</feature>
<gene>
    <name evidence="3" type="ORF">NAG76_13735</name>
</gene>
<organism evidence="3 4">
    <name type="scientific">Candidatus Pristimantibacillus lignocellulolyticus</name>
    <dbReference type="NCBI Taxonomy" id="2994561"/>
    <lineage>
        <taxon>Bacteria</taxon>
        <taxon>Bacillati</taxon>
        <taxon>Bacillota</taxon>
        <taxon>Bacilli</taxon>
        <taxon>Bacillales</taxon>
        <taxon>Paenibacillaceae</taxon>
        <taxon>Candidatus Pristimantibacillus</taxon>
    </lineage>
</organism>
<sequence>MSKLPTNYENDPEKFWKLNSNPWEYGSNQSNNPEDHVVQDDLDTRKKYGFFSHLKIQTIIAMIMLGIVFIATQISNPYIEKGRSWLDRELQSSFDFVAIANWYEDVFSGSPSFIPSFGNKSELALAKHNQNSEIVAPIEKGVLLHTFAELLNGVEIAGEPNAVVHAVEKGRVILVREQQDSVIIQHADKRISIYTRLNEVKVQVGDWLEAGANIGKLAPVKDEDYSVLFLAIKQNDQYIDPLEVISVE</sequence>
<dbReference type="CDD" id="cd12797">
    <property type="entry name" value="M23_peptidase"/>
    <property type="match status" value="1"/>
</dbReference>